<evidence type="ECO:0000256" key="1">
    <source>
        <dbReference type="SAM" id="MobiDB-lite"/>
    </source>
</evidence>
<organism evidence="2">
    <name type="scientific">Auxenochlorella protothecoides</name>
    <name type="common">Green microalga</name>
    <name type="synonym">Chlorella protothecoides</name>
    <dbReference type="NCBI Taxonomy" id="3075"/>
    <lineage>
        <taxon>Eukaryota</taxon>
        <taxon>Viridiplantae</taxon>
        <taxon>Chlorophyta</taxon>
        <taxon>core chlorophytes</taxon>
        <taxon>Trebouxiophyceae</taxon>
        <taxon>Chlorellales</taxon>
        <taxon>Chlorellaceae</taxon>
        <taxon>Auxenochlorella</taxon>
    </lineage>
</organism>
<sequence>NIQEAVEALDPHHLCVEYWAGKEQRCRAAAGLPAQPGPPPARAGRAAGPRPAQHGRRRAGREDPDGTADDEAEEEAGYASKWSGINRSERYRKRREEAGDDVTALDEDNPLPDLLDPITLEPVVRPAISPYGHVMGMATWKVGGCVWGLGWRCCWAGAWRGVPVGTACRQGSHDPEACSAVTGRPAVQSPRPASSGPGCPPSQALRLVPATLPILAGCAV</sequence>
<dbReference type="EMBL" id="GDKF01010659">
    <property type="protein sequence ID" value="JAT67963.1"/>
    <property type="molecule type" value="Transcribed_RNA"/>
</dbReference>
<feature type="region of interest" description="Disordered" evidence="1">
    <location>
        <begin position="30"/>
        <end position="80"/>
    </location>
</feature>
<evidence type="ECO:0000313" key="2">
    <source>
        <dbReference type="EMBL" id="JAT67963.1"/>
    </source>
</evidence>
<feature type="compositionally biased region" description="Acidic residues" evidence="1">
    <location>
        <begin position="65"/>
        <end position="76"/>
    </location>
</feature>
<feature type="compositionally biased region" description="Low complexity" evidence="1">
    <location>
        <begin position="42"/>
        <end position="52"/>
    </location>
</feature>
<gene>
    <name evidence="2" type="ORF">g.35497</name>
</gene>
<proteinExistence type="predicted"/>
<dbReference type="AlphaFoldDB" id="A0A1D1ZML3"/>
<reference evidence="2" key="1">
    <citation type="submission" date="2015-08" db="EMBL/GenBank/DDBJ databases">
        <authorList>
            <person name="Babu N.S."/>
            <person name="Beckwith C.J."/>
            <person name="Beseler K.G."/>
            <person name="Brison A."/>
            <person name="Carone J.V."/>
            <person name="Caskin T.P."/>
            <person name="Diamond M."/>
            <person name="Durham M.E."/>
            <person name="Foxe J.M."/>
            <person name="Go M."/>
            <person name="Henderson B.A."/>
            <person name="Jones I.B."/>
            <person name="McGettigan J.A."/>
            <person name="Micheletti S.J."/>
            <person name="Nasrallah M.E."/>
            <person name="Ortiz D."/>
            <person name="Piller C.R."/>
            <person name="Privatt S.R."/>
            <person name="Schneider S.L."/>
            <person name="Sharp S."/>
            <person name="Smith T.C."/>
            <person name="Stanton J.D."/>
            <person name="Ullery H.E."/>
            <person name="Wilson R.J."/>
            <person name="Serrano M.G."/>
            <person name="Buck G."/>
            <person name="Lee V."/>
            <person name="Wang Y."/>
            <person name="Carvalho R."/>
            <person name="Voegtly L."/>
            <person name="Shi R."/>
            <person name="Duckworth R."/>
            <person name="Johnson A."/>
            <person name="Loviza R."/>
            <person name="Walstead R."/>
            <person name="Shah Z."/>
            <person name="Kiflezghi M."/>
            <person name="Wade K."/>
            <person name="Ball S.L."/>
            <person name="Bradley K.W."/>
            <person name="Asai D.J."/>
            <person name="Bowman C.A."/>
            <person name="Russell D.A."/>
            <person name="Pope W.H."/>
            <person name="Jacobs-Sera D."/>
            <person name="Hendrix R.W."/>
            <person name="Hatfull G.F."/>
        </authorList>
    </citation>
    <scope>NUCLEOTIDE SEQUENCE</scope>
</reference>
<protein>
    <submittedName>
        <fullName evidence="2">Uncharacterized protein</fullName>
    </submittedName>
</protein>
<accession>A0A1D1ZML3</accession>
<feature type="non-terminal residue" evidence="2">
    <location>
        <position position="1"/>
    </location>
</feature>
<name>A0A1D1ZML3_AUXPR</name>